<dbReference type="RefSeq" id="WP_058389817.1">
    <property type="nucleotide sequence ID" value="NZ_CP034924.1"/>
</dbReference>
<dbReference type="Pfam" id="PF00903">
    <property type="entry name" value="Glyoxalase"/>
    <property type="match status" value="1"/>
</dbReference>
<name>A0A1S8D2H2_9PROT</name>
<sequence>MVGVDFLRGIVMRAPGITATREFYEKNWGLTVSAEADGTVYLRGTGPEPFIYGLRDDNVFGVDYVHFGMGDRAGLEALHRSLQERGARGLTAIVPLATPGGGLGFELLDPDGRRLRISAEVARNPDTEDATGKPRKASHVVLNTPDMERAQEFFEALLGFKVSDYSANQMVFLRCASDHHSIALNRAPYASVNHVAFEMPSIDSFMRGIGRMRVAGQAAAWGPGRHGPGNNPFAYFVSPSGFVIEFTSEVQQIDEATHQPQVWPRDRPDAMDQWMTAGPPTPAMRAVMQGRPDPGFAETALAAPATAAPAVAPLAKAG</sequence>
<proteinExistence type="predicted"/>
<dbReference type="EMBL" id="LLWF02000088">
    <property type="protein sequence ID" value="ONH81820.1"/>
    <property type="molecule type" value="Genomic_DNA"/>
</dbReference>
<evidence type="ECO:0000259" key="1">
    <source>
        <dbReference type="PROSITE" id="PS51819"/>
    </source>
</evidence>
<reference evidence="2" key="1">
    <citation type="submission" date="2016-12" db="EMBL/GenBank/DDBJ databases">
        <title>Draft genome sequence of Roseomonas mucosa strain AU37, isolated from a peripheral intravenous catheter.</title>
        <authorList>
            <person name="Choudhury M.A."/>
            <person name="Sidjabat H.E."/>
            <person name="Wailan A.M."/>
            <person name="Zhang L."/>
            <person name="Marsh N.M."/>
            <person name="Rickard C.M."/>
            <person name="Davies M."/>
            <person name="Mcmillan D.J."/>
        </authorList>
    </citation>
    <scope>NUCLEOTIDE SEQUENCE [LARGE SCALE GENOMIC DNA]</scope>
    <source>
        <strain evidence="2">AU37</strain>
    </source>
</reference>
<feature type="domain" description="VOC" evidence="1">
    <location>
        <begin position="136"/>
        <end position="249"/>
    </location>
</feature>
<dbReference type="STRING" id="207340.APZ41_017870"/>
<dbReference type="OrthoDB" id="9803142at2"/>
<evidence type="ECO:0000313" key="3">
    <source>
        <dbReference type="Proteomes" id="UP000054844"/>
    </source>
</evidence>
<comment type="caution">
    <text evidence="2">The sequence shown here is derived from an EMBL/GenBank/DDBJ whole genome shotgun (WGS) entry which is preliminary data.</text>
</comment>
<keyword evidence="3" id="KW-1185">Reference proteome</keyword>
<dbReference type="InterPro" id="IPR004360">
    <property type="entry name" value="Glyas_Fos-R_dOase_dom"/>
</dbReference>
<feature type="domain" description="VOC" evidence="1">
    <location>
        <begin position="3"/>
        <end position="120"/>
    </location>
</feature>
<dbReference type="InterPro" id="IPR037523">
    <property type="entry name" value="VOC_core"/>
</dbReference>
<dbReference type="AlphaFoldDB" id="A0A1S8D2H2"/>
<dbReference type="PROSITE" id="PS51819">
    <property type="entry name" value="VOC"/>
    <property type="match status" value="2"/>
</dbReference>
<protein>
    <submittedName>
        <fullName evidence="2">Glyoxalase</fullName>
    </submittedName>
</protein>
<dbReference type="Proteomes" id="UP000054844">
    <property type="component" value="Unassembled WGS sequence"/>
</dbReference>
<dbReference type="InterPro" id="IPR029068">
    <property type="entry name" value="Glyas_Bleomycin-R_OHBP_Dase"/>
</dbReference>
<organism evidence="2 3">
    <name type="scientific">Roseomonas mucosa</name>
    <dbReference type="NCBI Taxonomy" id="207340"/>
    <lineage>
        <taxon>Bacteria</taxon>
        <taxon>Pseudomonadati</taxon>
        <taxon>Pseudomonadota</taxon>
        <taxon>Alphaproteobacteria</taxon>
        <taxon>Acetobacterales</taxon>
        <taxon>Roseomonadaceae</taxon>
        <taxon>Roseomonas</taxon>
    </lineage>
</organism>
<dbReference type="Gene3D" id="3.10.180.10">
    <property type="entry name" value="2,3-Dihydroxybiphenyl 1,2-Dioxygenase, domain 1"/>
    <property type="match status" value="2"/>
</dbReference>
<dbReference type="SUPFAM" id="SSF54593">
    <property type="entry name" value="Glyoxalase/Bleomycin resistance protein/Dihydroxybiphenyl dioxygenase"/>
    <property type="match status" value="1"/>
</dbReference>
<accession>A0A1S8D2H2</accession>
<gene>
    <name evidence="2" type="ORF">APZ41_017870</name>
</gene>
<evidence type="ECO:0000313" key="2">
    <source>
        <dbReference type="EMBL" id="ONH81820.1"/>
    </source>
</evidence>